<feature type="transmembrane region" description="Helical" evidence="1">
    <location>
        <begin position="223"/>
        <end position="241"/>
    </location>
</feature>
<feature type="transmembrane region" description="Helical" evidence="1">
    <location>
        <begin position="40"/>
        <end position="62"/>
    </location>
</feature>
<feature type="transmembrane region" description="Helical" evidence="1">
    <location>
        <begin position="6"/>
        <end position="28"/>
    </location>
</feature>
<name>A0ABP8MDS9_9BACT</name>
<reference evidence="3" key="1">
    <citation type="journal article" date="2019" name="Int. J. Syst. Evol. Microbiol.">
        <title>The Global Catalogue of Microorganisms (GCM) 10K type strain sequencing project: providing services to taxonomists for standard genome sequencing and annotation.</title>
        <authorList>
            <consortium name="The Broad Institute Genomics Platform"/>
            <consortium name="The Broad Institute Genome Sequencing Center for Infectious Disease"/>
            <person name="Wu L."/>
            <person name="Ma J."/>
        </authorList>
    </citation>
    <scope>NUCLEOTIDE SEQUENCE [LARGE SCALE GENOMIC DNA]</scope>
    <source>
        <strain evidence="3">JCM 31920</strain>
    </source>
</reference>
<proteinExistence type="predicted"/>
<feature type="transmembrane region" description="Helical" evidence="1">
    <location>
        <begin position="330"/>
        <end position="347"/>
    </location>
</feature>
<feature type="transmembrane region" description="Helical" evidence="1">
    <location>
        <begin position="192"/>
        <end position="216"/>
    </location>
</feature>
<feature type="transmembrane region" description="Helical" evidence="1">
    <location>
        <begin position="141"/>
        <end position="160"/>
    </location>
</feature>
<feature type="transmembrane region" description="Helical" evidence="1">
    <location>
        <begin position="281"/>
        <end position="299"/>
    </location>
</feature>
<accession>A0ABP8MDS9</accession>
<sequence>MPIITVFYIKLLLSAALTTAIFLALWQSRYFEKWQKESDVLVFWTGFILLRLLPWIGIFVLLNFEPRGDVPFFFYKAEHAKAGDFVYRDFWSYHAPLYPYLISIPLWFWHNTRAIVLLMVVMEAVILWYTYRTYKPVKKNALLLAFLYLLLPASFMYIMIDGQEEIWFWGIGLLMWRYLRAHRENYETGLGLWFALALVTLKVTFIFLLPAILLVVKKPVRMLLSMAAIGLPVVGFLYFTIGDLFLMPIRHTEQLMTPNLFSITRPLTEFFVHIDATNSTFVNWVGLFFTVLLPCLAAWKSRERHLAETLPGLFILSYCGMMIFQASAPGAYVIAFLVVVVFELVEVTQWTDIFVVTALGWLTVIQPFVNVYIGQPDYLTFSMFAEPRHLLDISLQIANVLCFVWIVVKAWKRVVHPQTFSPV</sequence>
<keyword evidence="1" id="KW-1133">Transmembrane helix</keyword>
<comment type="caution">
    <text evidence="2">The sequence shown here is derived from an EMBL/GenBank/DDBJ whole genome shotgun (WGS) entry which is preliminary data.</text>
</comment>
<evidence type="ECO:0008006" key="4">
    <source>
        <dbReference type="Google" id="ProtNLM"/>
    </source>
</evidence>
<organism evidence="2 3">
    <name type="scientific">Ravibacter arvi</name>
    <dbReference type="NCBI Taxonomy" id="2051041"/>
    <lineage>
        <taxon>Bacteria</taxon>
        <taxon>Pseudomonadati</taxon>
        <taxon>Bacteroidota</taxon>
        <taxon>Cytophagia</taxon>
        <taxon>Cytophagales</taxon>
        <taxon>Spirosomataceae</taxon>
        <taxon>Ravibacter</taxon>
    </lineage>
</organism>
<feature type="transmembrane region" description="Helical" evidence="1">
    <location>
        <begin position="393"/>
        <end position="411"/>
    </location>
</feature>
<protein>
    <recommendedName>
        <fullName evidence="4">DUF2029 domain-containing protein</fullName>
    </recommendedName>
</protein>
<evidence type="ECO:0000313" key="2">
    <source>
        <dbReference type="EMBL" id="GAA4447482.1"/>
    </source>
</evidence>
<keyword evidence="3" id="KW-1185">Reference proteome</keyword>
<feature type="transmembrane region" description="Helical" evidence="1">
    <location>
        <begin position="306"/>
        <end position="324"/>
    </location>
</feature>
<dbReference type="EMBL" id="BAABEY010000036">
    <property type="protein sequence ID" value="GAA4447482.1"/>
    <property type="molecule type" value="Genomic_DNA"/>
</dbReference>
<evidence type="ECO:0000313" key="3">
    <source>
        <dbReference type="Proteomes" id="UP001501508"/>
    </source>
</evidence>
<keyword evidence="1" id="KW-0812">Transmembrane</keyword>
<feature type="transmembrane region" description="Helical" evidence="1">
    <location>
        <begin position="107"/>
        <end position="129"/>
    </location>
</feature>
<dbReference type="RefSeq" id="WP_345032937.1">
    <property type="nucleotide sequence ID" value="NZ_BAABEY010000036.1"/>
</dbReference>
<feature type="transmembrane region" description="Helical" evidence="1">
    <location>
        <begin position="354"/>
        <end position="373"/>
    </location>
</feature>
<gene>
    <name evidence="2" type="ORF">GCM10023091_42410</name>
</gene>
<evidence type="ECO:0000256" key="1">
    <source>
        <dbReference type="SAM" id="Phobius"/>
    </source>
</evidence>
<keyword evidence="1" id="KW-0472">Membrane</keyword>
<dbReference type="Proteomes" id="UP001501508">
    <property type="component" value="Unassembled WGS sequence"/>
</dbReference>